<organism evidence="4 5">
    <name type="scientific">Ceratodon purpureus</name>
    <name type="common">Fire moss</name>
    <name type="synonym">Dicranum purpureum</name>
    <dbReference type="NCBI Taxonomy" id="3225"/>
    <lineage>
        <taxon>Eukaryota</taxon>
        <taxon>Viridiplantae</taxon>
        <taxon>Streptophyta</taxon>
        <taxon>Embryophyta</taxon>
        <taxon>Bryophyta</taxon>
        <taxon>Bryophytina</taxon>
        <taxon>Bryopsida</taxon>
        <taxon>Dicranidae</taxon>
        <taxon>Pseudoditrichales</taxon>
        <taxon>Ditrichaceae</taxon>
        <taxon>Ceratodon</taxon>
    </lineage>
</organism>
<dbReference type="InterPro" id="IPR020476">
    <property type="entry name" value="Nudix_hydrolase"/>
</dbReference>
<dbReference type="EMBL" id="CM026433">
    <property type="protein sequence ID" value="KAG0554043.1"/>
    <property type="molecule type" value="Genomic_DNA"/>
</dbReference>
<dbReference type="PROSITE" id="PS51462">
    <property type="entry name" value="NUDIX"/>
    <property type="match status" value="1"/>
</dbReference>
<dbReference type="PANTHER" id="PTHR16099:SF5">
    <property type="entry name" value="NUCLEOTIDE TRIPHOSPHATE DIPHOSPHATASE NUDT15"/>
    <property type="match status" value="1"/>
</dbReference>
<protein>
    <recommendedName>
        <fullName evidence="3">Nudix hydrolase domain-containing protein</fullName>
    </recommendedName>
</protein>
<dbReference type="PRINTS" id="PR00502">
    <property type="entry name" value="NUDIXFAMILY"/>
</dbReference>
<dbReference type="FunFam" id="3.90.79.10:FF:000060">
    <property type="entry name" value="Nudix hydrolase 1"/>
    <property type="match status" value="1"/>
</dbReference>
<dbReference type="Pfam" id="PF00293">
    <property type="entry name" value="NUDIX"/>
    <property type="match status" value="1"/>
</dbReference>
<sequence>MQAMAAELVPRVGVGVLICKGNHVLVGKRRSSVGGGKYALPGGFLDFGESWEECAAREVMEETGLAIRNVKFAHVTNTVMRNERRPSHSVTIFMRSELTNPNAEPENLEPEKCEGWEWVEWPNVPQPQFQPLQSLIASNYKISETQQNTAAGGSEVVL</sequence>
<dbReference type="GO" id="GO:0006203">
    <property type="term" value="P:dGTP catabolic process"/>
    <property type="evidence" value="ECO:0007669"/>
    <property type="project" value="TreeGrafter"/>
</dbReference>
<dbReference type="InterPro" id="IPR020084">
    <property type="entry name" value="NUDIX_hydrolase_CS"/>
</dbReference>
<gene>
    <name evidence="4" type="ORF">KC19_12G059000</name>
</gene>
<comment type="caution">
    <text evidence="4">The sequence shown here is derived from an EMBL/GenBank/DDBJ whole genome shotgun (WGS) entry which is preliminary data.</text>
</comment>
<dbReference type="InterPro" id="IPR000086">
    <property type="entry name" value="NUDIX_hydrolase_dom"/>
</dbReference>
<evidence type="ECO:0000313" key="4">
    <source>
        <dbReference type="EMBL" id="KAG0554043.1"/>
    </source>
</evidence>
<dbReference type="InterPro" id="IPR015797">
    <property type="entry name" value="NUDIX_hydrolase-like_dom_sf"/>
</dbReference>
<keyword evidence="5" id="KW-1185">Reference proteome</keyword>
<evidence type="ECO:0000256" key="2">
    <source>
        <dbReference type="RuleBase" id="RU003476"/>
    </source>
</evidence>
<evidence type="ECO:0000256" key="1">
    <source>
        <dbReference type="ARBA" id="ARBA00022801"/>
    </source>
</evidence>
<feature type="domain" description="Nudix hydrolase" evidence="3">
    <location>
        <begin position="9"/>
        <end position="142"/>
    </location>
</feature>
<dbReference type="SUPFAM" id="SSF55811">
    <property type="entry name" value="Nudix"/>
    <property type="match status" value="1"/>
</dbReference>
<dbReference type="Gene3D" id="3.90.79.10">
    <property type="entry name" value="Nucleoside Triphosphate Pyrophosphohydrolase"/>
    <property type="match status" value="1"/>
</dbReference>
<dbReference type="PROSITE" id="PS00893">
    <property type="entry name" value="NUDIX_BOX"/>
    <property type="match status" value="1"/>
</dbReference>
<reference evidence="4" key="1">
    <citation type="submission" date="2020-06" db="EMBL/GenBank/DDBJ databases">
        <title>WGS assembly of Ceratodon purpureus strain R40.</title>
        <authorList>
            <person name="Carey S.B."/>
            <person name="Jenkins J."/>
            <person name="Shu S."/>
            <person name="Lovell J.T."/>
            <person name="Sreedasyam A."/>
            <person name="Maumus F."/>
            <person name="Tiley G.P."/>
            <person name="Fernandez-Pozo N."/>
            <person name="Barry K."/>
            <person name="Chen C."/>
            <person name="Wang M."/>
            <person name="Lipzen A."/>
            <person name="Daum C."/>
            <person name="Saski C.A."/>
            <person name="Payton A.C."/>
            <person name="Mcbreen J.C."/>
            <person name="Conrad R.E."/>
            <person name="Kollar L.M."/>
            <person name="Olsson S."/>
            <person name="Huttunen S."/>
            <person name="Landis J.B."/>
            <person name="Wickett N.J."/>
            <person name="Johnson M.G."/>
            <person name="Rensing S.A."/>
            <person name="Grimwood J."/>
            <person name="Schmutz J."/>
            <person name="Mcdaniel S.F."/>
        </authorList>
    </citation>
    <scope>NUCLEOTIDE SEQUENCE</scope>
    <source>
        <strain evidence="4">R40</strain>
    </source>
</reference>
<dbReference type="GO" id="GO:0005829">
    <property type="term" value="C:cytosol"/>
    <property type="evidence" value="ECO:0007669"/>
    <property type="project" value="TreeGrafter"/>
</dbReference>
<comment type="similarity">
    <text evidence="2">Belongs to the Nudix hydrolase family.</text>
</comment>
<name>A0A8T0G475_CERPU</name>
<dbReference type="GO" id="GO:0035539">
    <property type="term" value="F:8-oxo-7,8-dihydrodeoxyguanosine triphosphate pyrophosphatase activity"/>
    <property type="evidence" value="ECO:0007669"/>
    <property type="project" value="TreeGrafter"/>
</dbReference>
<dbReference type="AlphaFoldDB" id="A0A8T0G475"/>
<proteinExistence type="inferred from homology"/>
<evidence type="ECO:0000313" key="5">
    <source>
        <dbReference type="Proteomes" id="UP000822688"/>
    </source>
</evidence>
<accession>A0A8T0G475</accession>
<dbReference type="Proteomes" id="UP000822688">
    <property type="component" value="Chromosome 12"/>
</dbReference>
<dbReference type="CDD" id="cd04678">
    <property type="entry name" value="NUDIX_MTH2_Nudt15"/>
    <property type="match status" value="1"/>
</dbReference>
<dbReference type="PANTHER" id="PTHR16099">
    <property type="entry name" value="8-OXO-DGTP DIPHOSPHATES NUDT15"/>
    <property type="match status" value="1"/>
</dbReference>
<keyword evidence="1 2" id="KW-0378">Hydrolase</keyword>
<evidence type="ECO:0000259" key="3">
    <source>
        <dbReference type="PROSITE" id="PS51462"/>
    </source>
</evidence>